<dbReference type="EMBL" id="QZWG01000001">
    <property type="protein sequence ID" value="RZC30299.1"/>
    <property type="molecule type" value="Genomic_DNA"/>
</dbReference>
<sequence length="88" mass="9368">MVVGFVSRLGWRPGGRAPLVVVRSRTADGGDSDSAVICALVGRNLVYALGHPLVVVWHHVLWGSTINTCLIFDMLVEGCYGCEGDVIG</sequence>
<accession>A0A445M457</accession>
<evidence type="ECO:0000313" key="2">
    <source>
        <dbReference type="Proteomes" id="UP000289340"/>
    </source>
</evidence>
<proteinExistence type="predicted"/>
<reference evidence="1 2" key="1">
    <citation type="submission" date="2018-09" db="EMBL/GenBank/DDBJ databases">
        <title>A high-quality reference genome of wild soybean provides a powerful tool to mine soybean genomes.</title>
        <authorList>
            <person name="Xie M."/>
            <person name="Chung C.Y.L."/>
            <person name="Li M.-W."/>
            <person name="Wong F.-L."/>
            <person name="Chan T.-F."/>
            <person name="Lam H.-M."/>
        </authorList>
    </citation>
    <scope>NUCLEOTIDE SEQUENCE [LARGE SCALE GENOMIC DNA]</scope>
    <source>
        <strain evidence="2">cv. W05</strain>
        <tissue evidence="1">Hypocotyl of etiolated seedlings</tissue>
    </source>
</reference>
<dbReference type="Proteomes" id="UP000289340">
    <property type="component" value="Chromosome 1"/>
</dbReference>
<evidence type="ECO:0000313" key="1">
    <source>
        <dbReference type="EMBL" id="RZC30299.1"/>
    </source>
</evidence>
<organism evidence="1 2">
    <name type="scientific">Glycine soja</name>
    <name type="common">Wild soybean</name>
    <dbReference type="NCBI Taxonomy" id="3848"/>
    <lineage>
        <taxon>Eukaryota</taxon>
        <taxon>Viridiplantae</taxon>
        <taxon>Streptophyta</taxon>
        <taxon>Embryophyta</taxon>
        <taxon>Tracheophyta</taxon>
        <taxon>Spermatophyta</taxon>
        <taxon>Magnoliopsida</taxon>
        <taxon>eudicotyledons</taxon>
        <taxon>Gunneridae</taxon>
        <taxon>Pentapetalae</taxon>
        <taxon>rosids</taxon>
        <taxon>fabids</taxon>
        <taxon>Fabales</taxon>
        <taxon>Fabaceae</taxon>
        <taxon>Papilionoideae</taxon>
        <taxon>50 kb inversion clade</taxon>
        <taxon>NPAAA clade</taxon>
        <taxon>indigoferoid/millettioid clade</taxon>
        <taxon>Phaseoleae</taxon>
        <taxon>Glycine</taxon>
        <taxon>Glycine subgen. Soja</taxon>
    </lineage>
</organism>
<keyword evidence="2" id="KW-1185">Reference proteome</keyword>
<comment type="caution">
    <text evidence="1">The sequence shown here is derived from an EMBL/GenBank/DDBJ whole genome shotgun (WGS) entry which is preliminary data.</text>
</comment>
<name>A0A445M457_GLYSO</name>
<dbReference type="AlphaFoldDB" id="A0A445M457"/>
<gene>
    <name evidence="1" type="ORF">D0Y65_001737</name>
</gene>
<protein>
    <submittedName>
        <fullName evidence="1">Uncharacterized protein</fullName>
    </submittedName>
</protein>